<sequence>MNKNDQLKKSLISTYNFPETEYPSDASTRDYYTLGNSFNTNSFRSVAKKVPGPQCKAVEDLKKDMRMKRKLDKIQEHYHTPEAGSIFTKSLSGPESIILTDKEIFPEVQYPLNAIETWAPHYWNPPQIAQHELEYERPESLIFNQKVSNKSNKSYAPYKKQVKSKVKQFMEDIDMLNEKMHSSKTQCKETQDSNTKNELLAILKSDFNKTDSNNSNILLKDPEALSNETTDPLRNIHEDFVNKSIPENQDFKELAIALNETNNLSPQTETSQLKSNTPDSTTISCKIQDKSSFPLNSEHKNVIKEDINTFKEERDSSILKVEEELIEKVKLQNPLSAVILTDSADLRGTTITANNTNTGNTTNIESLDQKYNDTDVTSIDDPLNVNIPLPEMDTYDQTPPDFSIETTPLSDTNETPHTTIIVVPVDDYVNMMQIPNFNKLSDSSIIVFTPSKKKNVTATKSSNIFNTLPLIEERNTTTTIPNTRSTAPDFEMLPNNSMCHVLSNKVNSTNMTTKHYSGDEFTDAILISEDIISNTTPQLCATNNSSEIHSESVLPSTKLFNTPIPLLNDLSNRMPSNIIQEPSLLDETVINSKPCEVLIDKVTKQVNHNTFFEVTENSSPSSQDHGDLSLFNNGNNKQFSLEINKLSDNHEANNKVVNSPLTDFKTNGVESLLHTTKYSELTERNQEIVMSKDEQIPIQEDLNYPHNDLTGSNSYKGINYDYISNTEERQPSLLENNEIPSIPLTNIAQSGETLLEINKNEQQMATDELTPNNSVIDLTDIQEGSEPMTLLYAPRLDISLADPASIKQNYHDNLEDTTYLNGTPHIMTSVLEHAQPRNKIHNTSISNENEIVNIYHQSAAHFSNKNRLLHDSKYEERLPPESNVEYSLRFTDNQTLSNTDFDDDEQSLWADNKVLYQIDHEQGTGQKNDFVPNSTLRVPVNIDYITDFKNNSNAVEYQDTIQSHISSAFSTDIPNPDKKNVPHAEINMSLLPIDSHQNEGIENESLVDTPPKYSVNKSHELMKEVLTVLNNISEDDTRDRESTTLLNSSEKAIQETYSTDIIPELIYNSELDNFTGRDIRLLTKNSLTDPPMSNNKKVKTFPATLLTDIVNFNPLEVDKLDSDKSLTDDIIEKEAINELFDANPMPIYTDYRPLLVNETLSELYNEEELIQTDIAF</sequence>
<comment type="caution">
    <text evidence="1">The sequence shown here is derived from an EMBL/GenBank/DDBJ whole genome shotgun (WGS) entry which is preliminary data.</text>
</comment>
<accession>A0A8S0YQG2</accession>
<reference evidence="1 2" key="1">
    <citation type="submission" date="2020-04" db="EMBL/GenBank/DDBJ databases">
        <authorList>
            <person name="Wallbank WR R."/>
            <person name="Pardo Diaz C."/>
            <person name="Kozak K."/>
            <person name="Martin S."/>
            <person name="Jiggins C."/>
            <person name="Moest M."/>
            <person name="Warren A I."/>
            <person name="Byers J.R.P. K."/>
            <person name="Montejo-Kovacevich G."/>
            <person name="Yen C E."/>
        </authorList>
    </citation>
    <scope>NUCLEOTIDE SEQUENCE [LARGE SCALE GENOMIC DNA]</scope>
</reference>
<dbReference type="Proteomes" id="UP000494256">
    <property type="component" value="Unassembled WGS sequence"/>
</dbReference>
<evidence type="ECO:0000313" key="1">
    <source>
        <dbReference type="EMBL" id="CAB3220897.1"/>
    </source>
</evidence>
<organism evidence="1 2">
    <name type="scientific">Arctia plantaginis</name>
    <name type="common">Wood tiger moth</name>
    <name type="synonym">Phalaena plantaginis</name>
    <dbReference type="NCBI Taxonomy" id="874455"/>
    <lineage>
        <taxon>Eukaryota</taxon>
        <taxon>Metazoa</taxon>
        <taxon>Ecdysozoa</taxon>
        <taxon>Arthropoda</taxon>
        <taxon>Hexapoda</taxon>
        <taxon>Insecta</taxon>
        <taxon>Pterygota</taxon>
        <taxon>Neoptera</taxon>
        <taxon>Endopterygota</taxon>
        <taxon>Lepidoptera</taxon>
        <taxon>Glossata</taxon>
        <taxon>Ditrysia</taxon>
        <taxon>Noctuoidea</taxon>
        <taxon>Erebidae</taxon>
        <taxon>Arctiinae</taxon>
        <taxon>Arctia</taxon>
    </lineage>
</organism>
<protein>
    <submittedName>
        <fullName evidence="1">Uncharacterized protein</fullName>
    </submittedName>
</protein>
<dbReference type="EMBL" id="CADEBD010000042">
    <property type="protein sequence ID" value="CAB3220897.1"/>
    <property type="molecule type" value="Genomic_DNA"/>
</dbReference>
<gene>
    <name evidence="1" type="ORF">APLA_LOCUS536</name>
</gene>
<dbReference type="AlphaFoldDB" id="A0A8S0YQG2"/>
<evidence type="ECO:0000313" key="2">
    <source>
        <dbReference type="Proteomes" id="UP000494256"/>
    </source>
</evidence>
<proteinExistence type="predicted"/>
<dbReference type="OrthoDB" id="8000451at2759"/>
<name>A0A8S0YQG2_ARCPL</name>